<dbReference type="Proteomes" id="UP000247892">
    <property type="component" value="Unassembled WGS sequence"/>
</dbReference>
<dbReference type="GO" id="GO:0043571">
    <property type="term" value="P:maintenance of CRISPR repeat elements"/>
    <property type="evidence" value="ECO:0007669"/>
    <property type="project" value="InterPro"/>
</dbReference>
<dbReference type="GO" id="GO:0051607">
    <property type="term" value="P:defense response to virus"/>
    <property type="evidence" value="ECO:0007669"/>
    <property type="project" value="UniProtKB-KW"/>
</dbReference>
<organism evidence="2 3">
    <name type="scientific">Prauserella flavalba</name>
    <dbReference type="NCBI Taxonomy" id="1477506"/>
    <lineage>
        <taxon>Bacteria</taxon>
        <taxon>Bacillati</taxon>
        <taxon>Actinomycetota</taxon>
        <taxon>Actinomycetes</taxon>
        <taxon>Pseudonocardiales</taxon>
        <taxon>Pseudonocardiaceae</taxon>
        <taxon>Prauserella</taxon>
    </lineage>
</organism>
<dbReference type="Pfam" id="PF09704">
    <property type="entry name" value="Cas_Cas5d"/>
    <property type="match status" value="1"/>
</dbReference>
<dbReference type="EMBL" id="MASU01000012">
    <property type="protein sequence ID" value="PXY25495.1"/>
    <property type="molecule type" value="Genomic_DNA"/>
</dbReference>
<dbReference type="CDD" id="cd09756">
    <property type="entry name" value="Cas5_I-E"/>
    <property type="match status" value="1"/>
</dbReference>
<keyword evidence="3" id="KW-1185">Reference proteome</keyword>
<dbReference type="InterPro" id="IPR013422">
    <property type="entry name" value="CRISPR-assoc_prot_Cas5_N"/>
</dbReference>
<dbReference type="InterPro" id="IPR010147">
    <property type="entry name" value="CRISPR-assoc_prot_CasD"/>
</dbReference>
<keyword evidence="1" id="KW-0051">Antiviral defense</keyword>
<dbReference type="NCBIfam" id="TIGR02593">
    <property type="entry name" value="CRISPR_cas5"/>
    <property type="match status" value="1"/>
</dbReference>
<protein>
    <submittedName>
        <fullName evidence="2">Type I-E CRISPR-associated protein Cas5/CasD</fullName>
    </submittedName>
</protein>
<dbReference type="OrthoDB" id="3189549at2"/>
<gene>
    <name evidence="2" type="ORF">BA062_25355</name>
</gene>
<evidence type="ECO:0000256" key="1">
    <source>
        <dbReference type="ARBA" id="ARBA00023118"/>
    </source>
</evidence>
<evidence type="ECO:0000313" key="2">
    <source>
        <dbReference type="EMBL" id="PXY25495.1"/>
    </source>
</evidence>
<name>A0A318LFK5_9PSEU</name>
<dbReference type="InterPro" id="IPR021124">
    <property type="entry name" value="CRISPR-assoc_prot_Cas5"/>
</dbReference>
<sequence>MTDDPAVLLLRLAGPLQSWGGGSEFNRRDTRPEPTKSGVLGLLAAAQGRARQDDIADLLRLRFGVRVDQPGVLLRDYHTVSDYRGRSLPSAAVNAKGVQKPANKRTHITHRFYLQDAVFVAGVEGPAPIIETLRDAVRGPAFPLALGRRSCVPAGRLVIGFDGPRLDDALRTLPWQASDRGRDLYVRRVGARPRAIDLPITVDDVSGPDTVLDVPMSFDPLARGFTGRTVRHDWVTVPTGIENPDEGPHAHDPFALLGW</sequence>
<dbReference type="RefSeq" id="WP_110341107.1">
    <property type="nucleotide sequence ID" value="NZ_JBHVKT010000006.1"/>
</dbReference>
<evidence type="ECO:0000313" key="3">
    <source>
        <dbReference type="Proteomes" id="UP000247892"/>
    </source>
</evidence>
<dbReference type="Gene3D" id="3.30.70.2660">
    <property type="match status" value="1"/>
</dbReference>
<proteinExistence type="predicted"/>
<dbReference type="NCBIfam" id="TIGR01868">
    <property type="entry name" value="casD_Cas5e"/>
    <property type="match status" value="1"/>
</dbReference>
<dbReference type="AlphaFoldDB" id="A0A318LFK5"/>
<comment type="caution">
    <text evidence="2">The sequence shown here is derived from an EMBL/GenBank/DDBJ whole genome shotgun (WGS) entry which is preliminary data.</text>
</comment>
<reference evidence="2 3" key="1">
    <citation type="submission" date="2016-07" db="EMBL/GenBank/DDBJ databases">
        <title>Draft genome sequence of Prauserella sp. YIM 121212, isolated from alkaline soil.</title>
        <authorList>
            <person name="Ruckert C."/>
            <person name="Albersmeier A."/>
            <person name="Jiang C.-L."/>
            <person name="Jiang Y."/>
            <person name="Kalinowski J."/>
            <person name="Schneider O."/>
            <person name="Winkler A."/>
            <person name="Zotchev S.B."/>
        </authorList>
    </citation>
    <scope>NUCLEOTIDE SEQUENCE [LARGE SCALE GENOMIC DNA]</scope>
    <source>
        <strain evidence="2 3">YIM 121212</strain>
    </source>
</reference>
<dbReference type="GO" id="GO:0003723">
    <property type="term" value="F:RNA binding"/>
    <property type="evidence" value="ECO:0007669"/>
    <property type="project" value="InterPro"/>
</dbReference>
<accession>A0A318LFK5</accession>